<gene>
    <name evidence="1" type="ORF">CCY01nite_42620</name>
</gene>
<evidence type="ECO:0000313" key="1">
    <source>
        <dbReference type="EMBL" id="GEP98002.1"/>
    </source>
</evidence>
<dbReference type="EMBL" id="BKAU01000005">
    <property type="protein sequence ID" value="GEP98002.1"/>
    <property type="molecule type" value="Genomic_DNA"/>
</dbReference>
<name>A0A512RQM6_9BACT</name>
<sequence>MLLALNSSYAQSSRFLPGTWEGIHKIDHIKDSAYISITIEQVTGRTFSGTSYGHFFQNPQHNYYRGRITGKIDGDRITIDILPISDKKLADYPGFYWCTGRSVLTLQIENGAYVMAARQDPDGCLTGAMRLRKKVAPAEKPESRRNILAQTIHLTSPQFRVALYDNGTIDGDTVSVYFNGQLVADRQPLTANPFVIDLVASDTADNELIMYAENEGRVPPNTALMIIYADDKTYRVKLNAGNRTNAMVRFLRKKNP</sequence>
<organism evidence="1 2">
    <name type="scientific">Chitinophaga cymbidii</name>
    <dbReference type="NCBI Taxonomy" id="1096750"/>
    <lineage>
        <taxon>Bacteria</taxon>
        <taxon>Pseudomonadati</taxon>
        <taxon>Bacteroidota</taxon>
        <taxon>Chitinophagia</taxon>
        <taxon>Chitinophagales</taxon>
        <taxon>Chitinophagaceae</taxon>
        <taxon>Chitinophaga</taxon>
    </lineage>
</organism>
<protein>
    <submittedName>
        <fullName evidence="1">Uncharacterized protein</fullName>
    </submittedName>
</protein>
<proteinExistence type="predicted"/>
<accession>A0A512RQM6</accession>
<comment type="caution">
    <text evidence="1">The sequence shown here is derived from an EMBL/GenBank/DDBJ whole genome shotgun (WGS) entry which is preliminary data.</text>
</comment>
<reference evidence="1 2" key="1">
    <citation type="submission" date="2019-07" db="EMBL/GenBank/DDBJ databases">
        <title>Whole genome shotgun sequence of Chitinophaga cymbidii NBRC 109752.</title>
        <authorList>
            <person name="Hosoyama A."/>
            <person name="Uohara A."/>
            <person name="Ohji S."/>
            <person name="Ichikawa N."/>
        </authorList>
    </citation>
    <scope>NUCLEOTIDE SEQUENCE [LARGE SCALE GENOMIC DNA]</scope>
    <source>
        <strain evidence="1 2">NBRC 109752</strain>
    </source>
</reference>
<evidence type="ECO:0000313" key="2">
    <source>
        <dbReference type="Proteomes" id="UP000321436"/>
    </source>
</evidence>
<dbReference type="Proteomes" id="UP000321436">
    <property type="component" value="Unassembled WGS sequence"/>
</dbReference>
<keyword evidence="2" id="KW-1185">Reference proteome</keyword>
<dbReference type="AlphaFoldDB" id="A0A512RQM6"/>